<gene>
    <name evidence="4" type="ORF">IDH45_19530</name>
</gene>
<dbReference type="Gene3D" id="3.40.640.10">
    <property type="entry name" value="Type I PLP-dependent aspartate aminotransferase-like (Major domain)"/>
    <property type="match status" value="1"/>
</dbReference>
<dbReference type="InterPro" id="IPR000653">
    <property type="entry name" value="DegT/StrS_aminotransferase"/>
</dbReference>
<dbReference type="EMBL" id="JACXJA010000027">
    <property type="protein sequence ID" value="MBD2864178.1"/>
    <property type="molecule type" value="Genomic_DNA"/>
</dbReference>
<comment type="similarity">
    <text evidence="3">Belongs to the DegT/DnrJ/EryC1 family.</text>
</comment>
<evidence type="ECO:0000256" key="3">
    <source>
        <dbReference type="RuleBase" id="RU004508"/>
    </source>
</evidence>
<dbReference type="PANTHER" id="PTHR30244">
    <property type="entry name" value="TRANSAMINASE"/>
    <property type="match status" value="1"/>
</dbReference>
<accession>A0A927CA08</accession>
<comment type="caution">
    <text evidence="4">The sequence shown here is derived from an EMBL/GenBank/DDBJ whole genome shotgun (WGS) entry which is preliminary data.</text>
</comment>
<proteinExistence type="inferred from homology"/>
<dbReference type="GO" id="GO:0000271">
    <property type="term" value="P:polysaccharide biosynthetic process"/>
    <property type="evidence" value="ECO:0007669"/>
    <property type="project" value="TreeGrafter"/>
</dbReference>
<keyword evidence="2 3" id="KW-0663">Pyridoxal phosphate</keyword>
<dbReference type="PIRSF" id="PIRSF000390">
    <property type="entry name" value="PLP_StrS"/>
    <property type="match status" value="1"/>
</dbReference>
<reference evidence="4" key="1">
    <citation type="submission" date="2020-09" db="EMBL/GenBank/DDBJ databases">
        <title>A novel bacterium of genus Paenibacillus, isolated from South China Sea.</title>
        <authorList>
            <person name="Huang H."/>
            <person name="Mo K."/>
            <person name="Hu Y."/>
        </authorList>
    </citation>
    <scope>NUCLEOTIDE SEQUENCE</scope>
    <source>
        <strain evidence="4">IB182363</strain>
    </source>
</reference>
<dbReference type="GO" id="GO:0030170">
    <property type="term" value="F:pyridoxal phosphate binding"/>
    <property type="evidence" value="ECO:0007669"/>
    <property type="project" value="TreeGrafter"/>
</dbReference>
<organism evidence="4 5">
    <name type="scientific">Paenibacillus oceani</name>
    <dbReference type="NCBI Taxonomy" id="2772510"/>
    <lineage>
        <taxon>Bacteria</taxon>
        <taxon>Bacillati</taxon>
        <taxon>Bacillota</taxon>
        <taxon>Bacilli</taxon>
        <taxon>Bacillales</taxon>
        <taxon>Paenibacillaceae</taxon>
        <taxon>Paenibacillus</taxon>
    </lineage>
</organism>
<keyword evidence="4" id="KW-0032">Aminotransferase</keyword>
<dbReference type="GO" id="GO:0008483">
    <property type="term" value="F:transaminase activity"/>
    <property type="evidence" value="ECO:0007669"/>
    <property type="project" value="UniProtKB-KW"/>
</dbReference>
<keyword evidence="5" id="KW-1185">Reference proteome</keyword>
<protein>
    <submittedName>
        <fullName evidence="4">DegT/DnrJ/EryC1/StrS family aminotransferase</fullName>
    </submittedName>
</protein>
<keyword evidence="4" id="KW-0808">Transferase</keyword>
<dbReference type="PANTHER" id="PTHR30244:SF34">
    <property type="entry name" value="DTDP-4-AMINO-4,6-DIDEOXYGALACTOSE TRANSAMINASE"/>
    <property type="match status" value="1"/>
</dbReference>
<dbReference type="Pfam" id="PF01041">
    <property type="entry name" value="DegT_DnrJ_EryC1"/>
    <property type="match status" value="1"/>
</dbReference>
<evidence type="ECO:0000256" key="1">
    <source>
        <dbReference type="PIRSR" id="PIRSR000390-1"/>
    </source>
</evidence>
<feature type="modified residue" description="N6-(pyridoxal phosphate)lysine" evidence="2">
    <location>
        <position position="198"/>
    </location>
</feature>
<feature type="active site" description="Proton acceptor" evidence="1">
    <location>
        <position position="198"/>
    </location>
</feature>
<dbReference type="Gene3D" id="3.90.1150.10">
    <property type="entry name" value="Aspartate Aminotransferase, domain 1"/>
    <property type="match status" value="1"/>
</dbReference>
<dbReference type="InterPro" id="IPR015421">
    <property type="entry name" value="PyrdxlP-dep_Trfase_major"/>
</dbReference>
<name>A0A927CA08_9BACL</name>
<evidence type="ECO:0000313" key="4">
    <source>
        <dbReference type="EMBL" id="MBD2864178.1"/>
    </source>
</evidence>
<dbReference type="CDD" id="cd00616">
    <property type="entry name" value="AHBA_syn"/>
    <property type="match status" value="1"/>
</dbReference>
<evidence type="ECO:0000313" key="5">
    <source>
        <dbReference type="Proteomes" id="UP000639396"/>
    </source>
</evidence>
<dbReference type="AlphaFoldDB" id="A0A927CA08"/>
<dbReference type="SUPFAM" id="SSF53383">
    <property type="entry name" value="PLP-dependent transferases"/>
    <property type="match status" value="1"/>
</dbReference>
<sequence>MKSGSLAIHGGQPVRTKPFPEWPIFDETEEKLLLEVFRSGKWGGTGRIKLPAFEQQFANLHGAKHAVSVANGTVAITLALQAAGIQPGDEVIMPSYTFIATATATLLLGAIPVFVDVEEETLLLNPELVEEAITPKTKGIVAVHIAGAPANMTRLREIADKHGLVLMEDAAQAVGASWEGRGVGTLGDVATFSLQSSKNINAGEGGVILTNSDRIADMAWSLSNCGRIKNGAWYQHEHVGWNFRMTEFQAAIGLGQLSRLGQQNETRERNAARLSELLSVIPGIVTVKRDPRITTHAYHLYMFKLDPALAARIEKSDFMEKLTAEGVHANPGYIPLHLNEAILNDSAKRSGTRQTYSCPVTERMCTREVIWLHQNLLLGTEADVDDIARAIAKVADSYA</sequence>
<dbReference type="Proteomes" id="UP000639396">
    <property type="component" value="Unassembled WGS sequence"/>
</dbReference>
<evidence type="ECO:0000256" key="2">
    <source>
        <dbReference type="PIRSR" id="PIRSR000390-2"/>
    </source>
</evidence>
<dbReference type="InterPro" id="IPR015422">
    <property type="entry name" value="PyrdxlP-dep_Trfase_small"/>
</dbReference>
<dbReference type="InterPro" id="IPR015424">
    <property type="entry name" value="PyrdxlP-dep_Trfase"/>
</dbReference>